<keyword evidence="2" id="KW-1185">Reference proteome</keyword>
<proteinExistence type="predicted"/>
<dbReference type="EMBL" id="AP023396">
    <property type="protein sequence ID" value="BCK54859.1"/>
    <property type="molecule type" value="Genomic_DNA"/>
</dbReference>
<dbReference type="AlphaFoldDB" id="A0A7G1KLK5"/>
<dbReference type="Proteomes" id="UP000516173">
    <property type="component" value="Chromosome"/>
</dbReference>
<sequence>MGLPGVVLRDRVANQAPAARNSSPTASPAAEEVCFDAEPGAEAPPSSADPAIRV</sequence>
<evidence type="ECO:0000313" key="2">
    <source>
        <dbReference type="Proteomes" id="UP000516173"/>
    </source>
</evidence>
<accession>A0A7G1KLK5</accession>
<gene>
    <name evidence="1" type="ORF">NWFMUON74_26310</name>
</gene>
<organism evidence="1 2">
    <name type="scientific">Nocardia wallacei</name>
    <dbReference type="NCBI Taxonomy" id="480035"/>
    <lineage>
        <taxon>Bacteria</taxon>
        <taxon>Bacillati</taxon>
        <taxon>Actinomycetota</taxon>
        <taxon>Actinomycetes</taxon>
        <taxon>Mycobacteriales</taxon>
        <taxon>Nocardiaceae</taxon>
        <taxon>Nocardia</taxon>
    </lineage>
</organism>
<protein>
    <submittedName>
        <fullName evidence="1">Uncharacterized protein</fullName>
    </submittedName>
</protein>
<name>A0A7G1KLK5_9NOCA</name>
<evidence type="ECO:0000313" key="1">
    <source>
        <dbReference type="EMBL" id="BCK54859.1"/>
    </source>
</evidence>
<dbReference type="KEGG" id="nwl:NWFMUON74_26310"/>
<reference evidence="1 2" key="1">
    <citation type="submission" date="2020-08" db="EMBL/GenBank/DDBJ databases">
        <title>Genome Sequencing of Nocardia wallacei strain FMUON74 and assembly.</title>
        <authorList>
            <person name="Toyokawa M."/>
            <person name="Uesaka K."/>
        </authorList>
    </citation>
    <scope>NUCLEOTIDE SEQUENCE [LARGE SCALE GENOMIC DNA]</scope>
    <source>
        <strain evidence="1 2">FMUON74</strain>
    </source>
</reference>